<dbReference type="InterPro" id="IPR020557">
    <property type="entry name" value="Fumarate_lyase_CS"/>
</dbReference>
<dbReference type="Pfam" id="PF00206">
    <property type="entry name" value="Lyase_1"/>
    <property type="match status" value="1"/>
</dbReference>
<dbReference type="SUPFAM" id="SSF48557">
    <property type="entry name" value="L-aspartase-like"/>
    <property type="match status" value="1"/>
</dbReference>
<dbReference type="Gene3D" id="1.10.40.30">
    <property type="entry name" value="Fumarase/aspartase (C-terminal domain)"/>
    <property type="match status" value="1"/>
</dbReference>
<dbReference type="EMBL" id="FRDI01000003">
    <property type="protein sequence ID" value="SHN57679.1"/>
    <property type="molecule type" value="Genomic_DNA"/>
</dbReference>
<gene>
    <name evidence="3" type="ORF">SAMN02745728_00934</name>
</gene>
<dbReference type="GO" id="GO:0005829">
    <property type="term" value="C:cytosol"/>
    <property type="evidence" value="ECO:0007669"/>
    <property type="project" value="TreeGrafter"/>
</dbReference>
<dbReference type="Proteomes" id="UP000186469">
    <property type="component" value="Unassembled WGS sequence"/>
</dbReference>
<dbReference type="InterPro" id="IPR000362">
    <property type="entry name" value="Fumarate_lyase_fam"/>
</dbReference>
<evidence type="ECO:0000256" key="1">
    <source>
        <dbReference type="ARBA" id="ARBA00023239"/>
    </source>
</evidence>
<feature type="domain" description="Adenylosuccinate lyase C-terminal" evidence="2">
    <location>
        <begin position="365"/>
        <end position="444"/>
    </location>
</feature>
<dbReference type="GO" id="GO:0004018">
    <property type="term" value="F:N6-(1,2-dicarboxyethyl)AMP AMP-lyase (fumarate-forming) activity"/>
    <property type="evidence" value="ECO:0007669"/>
    <property type="project" value="TreeGrafter"/>
</dbReference>
<dbReference type="PROSITE" id="PS00163">
    <property type="entry name" value="FUMARATE_LYASES"/>
    <property type="match status" value="1"/>
</dbReference>
<dbReference type="SMART" id="SM00998">
    <property type="entry name" value="ADSL_C"/>
    <property type="match status" value="1"/>
</dbReference>
<dbReference type="InterPro" id="IPR019468">
    <property type="entry name" value="AdenyloSucc_lyase_C"/>
</dbReference>
<keyword evidence="1 3" id="KW-0456">Lyase</keyword>
<dbReference type="Gene3D" id="1.20.200.10">
    <property type="entry name" value="Fumarase/aspartase (Central domain)"/>
    <property type="match status" value="1"/>
</dbReference>
<dbReference type="Gene3D" id="1.10.275.10">
    <property type="entry name" value="Fumarase/aspartase (N-terminal domain)"/>
    <property type="match status" value="1"/>
</dbReference>
<dbReference type="GO" id="GO:0044208">
    <property type="term" value="P:'de novo' AMP biosynthetic process"/>
    <property type="evidence" value="ECO:0007669"/>
    <property type="project" value="TreeGrafter"/>
</dbReference>
<evidence type="ECO:0000313" key="3">
    <source>
        <dbReference type="EMBL" id="SHN57679.1"/>
    </source>
</evidence>
<dbReference type="STRING" id="1121455.SAMN02745728_00934"/>
<evidence type="ECO:0000313" key="4">
    <source>
        <dbReference type="Proteomes" id="UP000186469"/>
    </source>
</evidence>
<dbReference type="RefSeq" id="WP_072696608.1">
    <property type="nucleotide sequence ID" value="NZ_FRDI01000003.1"/>
</dbReference>
<reference evidence="3 4" key="1">
    <citation type="submission" date="2016-12" db="EMBL/GenBank/DDBJ databases">
        <authorList>
            <person name="Song W.-J."/>
            <person name="Kurnit D.M."/>
        </authorList>
    </citation>
    <scope>NUCLEOTIDE SEQUENCE [LARGE SCALE GENOMIC DNA]</scope>
    <source>
        <strain evidence="3 4">DSM 11393</strain>
    </source>
</reference>
<dbReference type="PANTHER" id="PTHR43172:SF1">
    <property type="entry name" value="ADENYLOSUCCINATE LYASE"/>
    <property type="match status" value="1"/>
</dbReference>
<name>A0A1M7SGR9_9BACT</name>
<dbReference type="InterPro" id="IPR022761">
    <property type="entry name" value="Fumarate_lyase_N"/>
</dbReference>
<dbReference type="PRINTS" id="PR00145">
    <property type="entry name" value="ARGSUCLYASE"/>
</dbReference>
<dbReference type="CDD" id="cd01597">
    <property type="entry name" value="pCLME"/>
    <property type="match status" value="1"/>
</dbReference>
<dbReference type="InterPro" id="IPR008948">
    <property type="entry name" value="L-Aspartase-like"/>
</dbReference>
<dbReference type="OrthoDB" id="9802809at2"/>
<dbReference type="Pfam" id="PF10397">
    <property type="entry name" value="ADSL_C"/>
    <property type="match status" value="1"/>
</dbReference>
<dbReference type="PRINTS" id="PR00149">
    <property type="entry name" value="FUMRATELYASE"/>
</dbReference>
<sequence length="459" mass="50716">MSAHIMDSDFYQNSWSTEEMRTIFNAEARFERWLKIEAALAKAQAKLGIIPEQSAKAISEAADISKIDLEALAAELNQTGHTLVPLIRAMQKNCADQHGEYIHYGVATQDIEDTGLILEMREAYKIIFSECLKMEKLLAVLVKKYRDTVMMGRTHNQHALPTTLGLKLAGVMAEMRRNIERMKEARKRMFVCMCFGGVGTQAGLGEKATEVAKEFAKELGLAVPVTSWTNSRDIIAEYQALLAFICGTISRMGNELYQLSRTEILELHEPLGDNYIGSSTMPHKRNAEVSEFVVALCRIVINNAQLGFQGMMSEHERDARSWRLDWHGIPESSMLTAKALGAINSLLDGLQVYEDNIKANLNILGGQVFAEAVLLKAGAKIGKQTAHKAAMEAAAVSREKGISYKEAVLSSPVLGPCFTPKELDELCDYKKYIGTAGHQVDEVLALSLKLGKTDNEALS</sequence>
<dbReference type="InterPro" id="IPR024083">
    <property type="entry name" value="Fumarase/histidase_N"/>
</dbReference>
<dbReference type="GO" id="GO:0070626">
    <property type="term" value="F:(S)-2-(5-amino-1-(5-phospho-D-ribosyl)imidazole-4-carboxamido) succinate lyase (fumarate-forming) activity"/>
    <property type="evidence" value="ECO:0007669"/>
    <property type="project" value="TreeGrafter"/>
</dbReference>
<proteinExistence type="predicted"/>
<keyword evidence="4" id="KW-1185">Reference proteome</keyword>
<dbReference type="PANTHER" id="PTHR43172">
    <property type="entry name" value="ADENYLOSUCCINATE LYASE"/>
    <property type="match status" value="1"/>
</dbReference>
<accession>A0A1M7SGR9</accession>
<evidence type="ECO:0000259" key="2">
    <source>
        <dbReference type="SMART" id="SM00998"/>
    </source>
</evidence>
<protein>
    <submittedName>
        <fullName evidence="3">Adenylosuccinate lyase</fullName>
    </submittedName>
</protein>
<dbReference type="AlphaFoldDB" id="A0A1M7SGR9"/>
<organism evidence="3 4">
    <name type="scientific">Desulfovibrio litoralis DSM 11393</name>
    <dbReference type="NCBI Taxonomy" id="1121455"/>
    <lineage>
        <taxon>Bacteria</taxon>
        <taxon>Pseudomonadati</taxon>
        <taxon>Thermodesulfobacteriota</taxon>
        <taxon>Desulfovibrionia</taxon>
        <taxon>Desulfovibrionales</taxon>
        <taxon>Desulfovibrionaceae</taxon>
        <taxon>Desulfovibrio</taxon>
    </lineage>
</organism>